<dbReference type="AlphaFoldDB" id="A0A0J1B2Z9"/>
<evidence type="ECO:0000313" key="2">
    <source>
        <dbReference type="Proteomes" id="UP000036367"/>
    </source>
</evidence>
<dbReference type="EMBL" id="LECT01000054">
    <property type="protein sequence ID" value="KLU01290.1"/>
    <property type="molecule type" value="Genomic_DNA"/>
</dbReference>
<gene>
    <name evidence="1" type="ORF">RISK_006446</name>
</gene>
<sequence length="57" mass="6363">MRSRLALLLSFAATVNDRVTSRLLMISPGGGRFLLPKGWAMGLLIWVEEFGRFPLVT</sequence>
<proteinExistence type="predicted"/>
<organism evidence="1 2">
    <name type="scientific">Rhodopirellula islandica</name>
    <dbReference type="NCBI Taxonomy" id="595434"/>
    <lineage>
        <taxon>Bacteria</taxon>
        <taxon>Pseudomonadati</taxon>
        <taxon>Planctomycetota</taxon>
        <taxon>Planctomycetia</taxon>
        <taxon>Pirellulales</taxon>
        <taxon>Pirellulaceae</taxon>
        <taxon>Rhodopirellula</taxon>
    </lineage>
</organism>
<accession>A0A0J1B2Z9</accession>
<protein>
    <submittedName>
        <fullName evidence="1">Uncharacterized protein</fullName>
    </submittedName>
</protein>
<evidence type="ECO:0000313" key="1">
    <source>
        <dbReference type="EMBL" id="KLU01290.1"/>
    </source>
</evidence>
<comment type="caution">
    <text evidence="1">The sequence shown here is derived from an EMBL/GenBank/DDBJ whole genome shotgun (WGS) entry which is preliminary data.</text>
</comment>
<keyword evidence="2" id="KW-1185">Reference proteome</keyword>
<reference evidence="1" key="1">
    <citation type="submission" date="2015-05" db="EMBL/GenBank/DDBJ databases">
        <title>Permanent draft genome of Rhodopirellula islandicus K833.</title>
        <authorList>
            <person name="Kizina J."/>
            <person name="Richter M."/>
            <person name="Glockner F.O."/>
            <person name="Harder J."/>
        </authorList>
    </citation>
    <scope>NUCLEOTIDE SEQUENCE [LARGE SCALE GENOMIC DNA]</scope>
    <source>
        <strain evidence="1">K833</strain>
    </source>
</reference>
<name>A0A0J1B2Z9_RHOIS</name>
<dbReference type="Proteomes" id="UP000036367">
    <property type="component" value="Unassembled WGS sequence"/>
</dbReference>